<evidence type="ECO:0000313" key="3">
    <source>
        <dbReference type="Proteomes" id="UP000260812"/>
    </source>
</evidence>
<sequence>MALKTAVQYFGEELMPLLGIKGKAEYIAPTEIVKLEARDLYQDFNYAMKEKCWVHLKILQTSQDCITQLELEKMQAVLYTFADKFLTGDELNNVKEVLVMTKLGQMIFNDGIEEGLEKGIRALILDNLEEGVREERILEKLQKRFSLTRTEAAEKLREYKTQL</sequence>
<name>A0A3E3IY60_9FIRM</name>
<protein>
    <recommendedName>
        <fullName evidence="5">Transposase (putative) YhgA-like domain-containing protein</fullName>
    </recommendedName>
</protein>
<dbReference type="AlphaFoldDB" id="A0A3E3IY60"/>
<evidence type="ECO:0000313" key="1">
    <source>
        <dbReference type="EMBL" id="RGE63702.1"/>
    </source>
</evidence>
<dbReference type="EMBL" id="QVLU01000008">
    <property type="protein sequence ID" value="RGE72020.1"/>
    <property type="molecule type" value="Genomic_DNA"/>
</dbReference>
<dbReference type="Proteomes" id="UP000261166">
    <property type="component" value="Unassembled WGS sequence"/>
</dbReference>
<dbReference type="OrthoDB" id="1730086at2"/>
<reference evidence="2 4" key="1">
    <citation type="submission" date="2018-08" db="EMBL/GenBank/DDBJ databases">
        <title>A genome reference for cultivated species of the human gut microbiota.</title>
        <authorList>
            <person name="Zou Y."/>
            <person name="Xue W."/>
            <person name="Luo G."/>
        </authorList>
    </citation>
    <scope>NUCLEOTIDE SEQUENCE [LARGE SCALE GENOMIC DNA]</scope>
    <source>
        <strain evidence="2 4">AF26-4BH</strain>
        <strain evidence="1">TF05-5AC</strain>
    </source>
</reference>
<comment type="caution">
    <text evidence="2">The sequence shown here is derived from an EMBL/GenBank/DDBJ whole genome shotgun (WGS) entry which is preliminary data.</text>
</comment>
<organism evidence="2 4">
    <name type="scientific">Eisenbergiella massiliensis</name>
    <dbReference type="NCBI Taxonomy" id="1720294"/>
    <lineage>
        <taxon>Bacteria</taxon>
        <taxon>Bacillati</taxon>
        <taxon>Bacillota</taxon>
        <taxon>Clostridia</taxon>
        <taxon>Lachnospirales</taxon>
        <taxon>Lachnospiraceae</taxon>
        <taxon>Eisenbergiella</taxon>
    </lineage>
</organism>
<dbReference type="Proteomes" id="UP000260812">
    <property type="component" value="Unassembled WGS sequence"/>
</dbReference>
<dbReference type="EMBL" id="QVLV01000003">
    <property type="protein sequence ID" value="RGE63702.1"/>
    <property type="molecule type" value="Genomic_DNA"/>
</dbReference>
<evidence type="ECO:0008006" key="5">
    <source>
        <dbReference type="Google" id="ProtNLM"/>
    </source>
</evidence>
<evidence type="ECO:0000313" key="2">
    <source>
        <dbReference type="EMBL" id="RGE72020.1"/>
    </source>
</evidence>
<proteinExistence type="predicted"/>
<evidence type="ECO:0000313" key="4">
    <source>
        <dbReference type="Proteomes" id="UP000261166"/>
    </source>
</evidence>
<accession>A0A3E3IY60</accession>
<gene>
    <name evidence="2" type="ORF">DWY69_10495</name>
    <name evidence="1" type="ORF">DXC51_06245</name>
</gene>
<keyword evidence="3" id="KW-1185">Reference proteome</keyword>